<keyword evidence="8" id="KW-0966">Cell projection</keyword>
<dbReference type="RefSeq" id="WP_369601749.1">
    <property type="nucleotide sequence ID" value="NZ_CP154858.1"/>
</dbReference>
<dbReference type="PANTHER" id="PTHR38766:SF1">
    <property type="entry name" value="FLAGELLAR PROTEIN FLIO"/>
    <property type="match status" value="1"/>
</dbReference>
<keyword evidence="2 7" id="KW-0812">Transmembrane</keyword>
<gene>
    <name evidence="8" type="primary">fliO</name>
    <name evidence="8" type="ORF">AAIA72_01810</name>
</gene>
<dbReference type="Pfam" id="PF04347">
    <property type="entry name" value="FliO"/>
    <property type="match status" value="1"/>
</dbReference>
<dbReference type="NCBIfam" id="TIGR03500">
    <property type="entry name" value="FliO_TIGR"/>
    <property type="match status" value="1"/>
</dbReference>
<dbReference type="EMBL" id="CP154858">
    <property type="protein sequence ID" value="XDT72745.1"/>
    <property type="molecule type" value="Genomic_DNA"/>
</dbReference>
<keyword evidence="3 7" id="KW-1133">Transmembrane helix</keyword>
<dbReference type="KEGG" id="tcd:AAIA72_01810"/>
<reference evidence="8" key="1">
    <citation type="submission" date="2024-05" db="EMBL/GenBank/DDBJ databases">
        <title>Genome sequencing of novel strain.</title>
        <authorList>
            <person name="Ganbat D."/>
            <person name="Ganbat S."/>
            <person name="Lee S.-J."/>
        </authorList>
    </citation>
    <scope>NUCLEOTIDE SEQUENCE</scope>
    <source>
        <strain evidence="8">SMD15-11</strain>
    </source>
</reference>
<keyword evidence="5 7" id="KW-0975">Bacterial flagellum</keyword>
<comment type="subcellular location">
    <subcellularLocation>
        <location evidence="7">Cell membrane</location>
    </subcellularLocation>
    <subcellularLocation>
        <location evidence="7">Bacterial flagellum basal body</location>
    </subcellularLocation>
</comment>
<organism evidence="8">
    <name type="scientific">Thermohahella caldifontis</name>
    <dbReference type="NCBI Taxonomy" id="3142973"/>
    <lineage>
        <taxon>Bacteria</taxon>
        <taxon>Pseudomonadati</taxon>
        <taxon>Pseudomonadota</taxon>
        <taxon>Gammaproteobacteria</taxon>
        <taxon>Oceanospirillales</taxon>
        <taxon>Hahellaceae</taxon>
        <taxon>Thermohahella</taxon>
    </lineage>
</organism>
<comment type="similarity">
    <text evidence="6 7">Belongs to the FliO/MopB family.</text>
</comment>
<sequence>MDSGTVILQVVLSLLLVLAAVWGSVWLMKRLNGVAGRASGALKIEAVLPVGQRERLVVVRAGEEYLLVGVTPSSINLIKSLGTHFETPAGAASGASDSEFARKLQSLLVRDKKLTGSDETPPENTA</sequence>
<keyword evidence="1 7" id="KW-1003">Cell membrane</keyword>
<evidence type="ECO:0000256" key="4">
    <source>
        <dbReference type="ARBA" id="ARBA00023136"/>
    </source>
</evidence>
<dbReference type="GO" id="GO:0005886">
    <property type="term" value="C:plasma membrane"/>
    <property type="evidence" value="ECO:0007669"/>
    <property type="project" value="UniProtKB-SubCell"/>
</dbReference>
<evidence type="ECO:0000256" key="1">
    <source>
        <dbReference type="ARBA" id="ARBA00022475"/>
    </source>
</evidence>
<evidence type="ECO:0000256" key="2">
    <source>
        <dbReference type="ARBA" id="ARBA00022692"/>
    </source>
</evidence>
<protein>
    <recommendedName>
        <fullName evidence="7">Flagellar protein</fullName>
    </recommendedName>
</protein>
<feature type="transmembrane region" description="Helical" evidence="7">
    <location>
        <begin position="6"/>
        <end position="27"/>
    </location>
</feature>
<dbReference type="GO" id="GO:0044781">
    <property type="term" value="P:bacterial-type flagellum organization"/>
    <property type="evidence" value="ECO:0007669"/>
    <property type="project" value="UniProtKB-UniRule"/>
</dbReference>
<accession>A0AB39UX28</accession>
<evidence type="ECO:0000256" key="6">
    <source>
        <dbReference type="ARBA" id="ARBA00037937"/>
    </source>
</evidence>
<evidence type="ECO:0000256" key="7">
    <source>
        <dbReference type="RuleBase" id="RU362064"/>
    </source>
</evidence>
<evidence type="ECO:0000256" key="3">
    <source>
        <dbReference type="ARBA" id="ARBA00022989"/>
    </source>
</evidence>
<proteinExistence type="inferred from homology"/>
<keyword evidence="8" id="KW-0969">Cilium</keyword>
<keyword evidence="8" id="KW-0282">Flagellum</keyword>
<dbReference type="InterPro" id="IPR022781">
    <property type="entry name" value="Flagellar_biosynth_FliO"/>
</dbReference>
<dbReference type="AlphaFoldDB" id="A0AB39UX28"/>
<dbReference type="PANTHER" id="PTHR38766">
    <property type="entry name" value="FLAGELLAR PROTEIN FLIO"/>
    <property type="match status" value="1"/>
</dbReference>
<name>A0AB39UX28_9GAMM</name>
<evidence type="ECO:0000256" key="5">
    <source>
        <dbReference type="ARBA" id="ARBA00023143"/>
    </source>
</evidence>
<dbReference type="GO" id="GO:0009425">
    <property type="term" value="C:bacterial-type flagellum basal body"/>
    <property type="evidence" value="ECO:0007669"/>
    <property type="project" value="UniProtKB-SubCell"/>
</dbReference>
<evidence type="ECO:0000313" key="8">
    <source>
        <dbReference type="EMBL" id="XDT72745.1"/>
    </source>
</evidence>
<dbReference type="InterPro" id="IPR052205">
    <property type="entry name" value="FliO/MopB"/>
</dbReference>
<keyword evidence="4 7" id="KW-0472">Membrane</keyword>